<dbReference type="PANTHER" id="PTHR42791:SF2">
    <property type="entry name" value="N-ACETYLTRANSFERASE DOMAIN-CONTAINING PROTEIN"/>
    <property type="match status" value="1"/>
</dbReference>
<dbReference type="PROSITE" id="PS51186">
    <property type="entry name" value="GNAT"/>
    <property type="match status" value="1"/>
</dbReference>
<protein>
    <recommendedName>
        <fullName evidence="1">N-acetyltransferase domain-containing protein</fullName>
    </recommendedName>
</protein>
<dbReference type="Pfam" id="PF00583">
    <property type="entry name" value="Acetyltransf_1"/>
    <property type="match status" value="1"/>
</dbReference>
<dbReference type="Proteomes" id="UP001251528">
    <property type="component" value="Unassembled WGS sequence"/>
</dbReference>
<proteinExistence type="predicted"/>
<dbReference type="InterPro" id="IPR052523">
    <property type="entry name" value="Trichothecene_AcTrans"/>
</dbReference>
<gene>
    <name evidence="2" type="ORF">QQS21_007509</name>
</gene>
<dbReference type="AlphaFoldDB" id="A0AAJ0FSB9"/>
<evidence type="ECO:0000259" key="1">
    <source>
        <dbReference type="PROSITE" id="PS51186"/>
    </source>
</evidence>
<comment type="caution">
    <text evidence="2">The sequence shown here is derived from an EMBL/GenBank/DDBJ whole genome shotgun (WGS) entry which is preliminary data.</text>
</comment>
<accession>A0AAJ0FSB9</accession>
<organism evidence="2 3">
    <name type="scientific">Conoideocrella luteorostrata</name>
    <dbReference type="NCBI Taxonomy" id="1105319"/>
    <lineage>
        <taxon>Eukaryota</taxon>
        <taxon>Fungi</taxon>
        <taxon>Dikarya</taxon>
        <taxon>Ascomycota</taxon>
        <taxon>Pezizomycotina</taxon>
        <taxon>Sordariomycetes</taxon>
        <taxon>Hypocreomycetidae</taxon>
        <taxon>Hypocreales</taxon>
        <taxon>Clavicipitaceae</taxon>
        <taxon>Conoideocrella</taxon>
    </lineage>
</organism>
<evidence type="ECO:0000313" key="3">
    <source>
        <dbReference type="Proteomes" id="UP001251528"/>
    </source>
</evidence>
<evidence type="ECO:0000313" key="2">
    <source>
        <dbReference type="EMBL" id="KAK2594762.1"/>
    </source>
</evidence>
<keyword evidence="3" id="KW-1185">Reference proteome</keyword>
<dbReference type="InterPro" id="IPR000182">
    <property type="entry name" value="GNAT_dom"/>
</dbReference>
<feature type="domain" description="N-acetyltransferase" evidence="1">
    <location>
        <begin position="10"/>
        <end position="225"/>
    </location>
</feature>
<reference evidence="2" key="1">
    <citation type="submission" date="2023-06" db="EMBL/GenBank/DDBJ databases">
        <title>Conoideocrella luteorostrata (Hypocreales: Clavicipitaceae), a potential biocontrol fungus for elongate hemlock scale in United States Christmas tree production areas.</title>
        <authorList>
            <person name="Barrett H."/>
            <person name="Lovett B."/>
            <person name="Macias A.M."/>
            <person name="Stajich J.E."/>
            <person name="Kasson M.T."/>
        </authorList>
    </citation>
    <scope>NUCLEOTIDE SEQUENCE</scope>
    <source>
        <strain evidence="2">ARSEF 14590</strain>
    </source>
</reference>
<dbReference type="PANTHER" id="PTHR42791">
    <property type="entry name" value="GNAT FAMILY ACETYLTRANSFERASE"/>
    <property type="match status" value="1"/>
</dbReference>
<name>A0AAJ0FSB9_9HYPO</name>
<dbReference type="CDD" id="cd04301">
    <property type="entry name" value="NAT_SF"/>
    <property type="match status" value="1"/>
</dbReference>
<dbReference type="GO" id="GO:0016747">
    <property type="term" value="F:acyltransferase activity, transferring groups other than amino-acyl groups"/>
    <property type="evidence" value="ECO:0007669"/>
    <property type="project" value="InterPro"/>
</dbReference>
<sequence>MASYKLIKNCTVDDAPGLAINNMTAFYGEPWWQMQWEKPLEEIIKSSTVRYPHNLLKNRQAARHQKVVDTSTGQLVGYARWVLPESHAHCWLEAQVPDVNDDDKRRFKSAFELTPWDTRPETDNSDYPIGAQFRKHAPKGPYIKLDYLGVHPDHHHRGIGTTLVQAGISIANQLKTDLYLIAMGQNAYKMYKKCGFEELDSLSQDLRQWDREGTYDTWIMIKHCVAHDEN</sequence>
<dbReference type="SUPFAM" id="SSF55729">
    <property type="entry name" value="Acyl-CoA N-acyltransferases (Nat)"/>
    <property type="match status" value="1"/>
</dbReference>
<dbReference type="EMBL" id="JASWJB010000156">
    <property type="protein sequence ID" value="KAK2594762.1"/>
    <property type="molecule type" value="Genomic_DNA"/>
</dbReference>
<dbReference type="InterPro" id="IPR016181">
    <property type="entry name" value="Acyl_CoA_acyltransferase"/>
</dbReference>
<dbReference type="Gene3D" id="3.40.630.30">
    <property type="match status" value="1"/>
</dbReference>